<comment type="similarity">
    <text evidence="1 5">Belongs to the 5-formyltetrahydrofolate cyclo-ligase family.</text>
</comment>
<reference evidence="6 7" key="2">
    <citation type="submission" date="2020-08" db="EMBL/GenBank/DDBJ databases">
        <authorList>
            <person name="Ueki A."/>
            <person name="Tonouchi A."/>
        </authorList>
    </citation>
    <scope>NUCLEOTIDE SEQUENCE [LARGE SCALE GENOMIC DNA]</scope>
    <source>
        <strain evidence="6 7">CTTW</strain>
    </source>
</reference>
<dbReference type="GO" id="GO:0005524">
    <property type="term" value="F:ATP binding"/>
    <property type="evidence" value="ECO:0007669"/>
    <property type="project" value="UniProtKB-KW"/>
</dbReference>
<evidence type="ECO:0000256" key="1">
    <source>
        <dbReference type="ARBA" id="ARBA00010638"/>
    </source>
</evidence>
<dbReference type="PANTHER" id="PTHR23407">
    <property type="entry name" value="ATPASE INHIBITOR/5-FORMYLTETRAHYDROFOLATE CYCLO-LIGASE"/>
    <property type="match status" value="1"/>
</dbReference>
<dbReference type="SUPFAM" id="SSF100950">
    <property type="entry name" value="NagB/RpiA/CoA transferase-like"/>
    <property type="match status" value="1"/>
</dbReference>
<keyword evidence="5" id="KW-0479">Metal-binding</keyword>
<keyword evidence="6" id="KW-0436">Ligase</keyword>
<comment type="cofactor">
    <cofactor evidence="5">
        <name>Mg(2+)</name>
        <dbReference type="ChEBI" id="CHEBI:18420"/>
    </cofactor>
</comment>
<evidence type="ECO:0000256" key="5">
    <source>
        <dbReference type="RuleBase" id="RU361279"/>
    </source>
</evidence>
<dbReference type="InterPro" id="IPR002698">
    <property type="entry name" value="FTHF_cligase"/>
</dbReference>
<dbReference type="RefSeq" id="WP_185255919.1">
    <property type="nucleotide sequence ID" value="NZ_AP023368.1"/>
</dbReference>
<dbReference type="EC" id="6.3.3.2" evidence="5"/>
<keyword evidence="5" id="KW-0460">Magnesium</keyword>
<accession>A0A7I8DP95</accession>
<dbReference type="EMBL" id="AP023368">
    <property type="protein sequence ID" value="BCK00224.1"/>
    <property type="molecule type" value="Genomic_DNA"/>
</dbReference>
<dbReference type="Proteomes" id="UP000515703">
    <property type="component" value="Chromosome"/>
</dbReference>
<dbReference type="GO" id="GO:0046872">
    <property type="term" value="F:metal ion binding"/>
    <property type="evidence" value="ECO:0007669"/>
    <property type="project" value="UniProtKB-KW"/>
</dbReference>
<keyword evidence="2 4" id="KW-0547">Nucleotide-binding</keyword>
<keyword evidence="3 4" id="KW-0067">ATP-binding</keyword>
<name>A0A7I8DP95_9FIRM</name>
<protein>
    <recommendedName>
        <fullName evidence="5">5-formyltetrahydrofolate cyclo-ligase</fullName>
        <ecNumber evidence="5">6.3.3.2</ecNumber>
    </recommendedName>
</protein>
<evidence type="ECO:0000256" key="4">
    <source>
        <dbReference type="PIRSR" id="PIRSR006806-1"/>
    </source>
</evidence>
<dbReference type="GO" id="GO:0009396">
    <property type="term" value="P:folic acid-containing compound biosynthetic process"/>
    <property type="evidence" value="ECO:0007669"/>
    <property type="project" value="TreeGrafter"/>
</dbReference>
<dbReference type="PIRSF" id="PIRSF006806">
    <property type="entry name" value="FTHF_cligase"/>
    <property type="match status" value="1"/>
</dbReference>
<evidence type="ECO:0000256" key="2">
    <source>
        <dbReference type="ARBA" id="ARBA00022741"/>
    </source>
</evidence>
<dbReference type="InterPro" id="IPR024185">
    <property type="entry name" value="FTHF_cligase-like_sf"/>
</dbReference>
<evidence type="ECO:0000256" key="3">
    <source>
        <dbReference type="ARBA" id="ARBA00022840"/>
    </source>
</evidence>
<dbReference type="GO" id="GO:0030272">
    <property type="term" value="F:5-formyltetrahydrofolate cyclo-ligase activity"/>
    <property type="evidence" value="ECO:0007669"/>
    <property type="project" value="UniProtKB-EC"/>
</dbReference>
<dbReference type="InterPro" id="IPR037171">
    <property type="entry name" value="NagB/RpiA_transferase-like"/>
</dbReference>
<sequence>MTKDEIRQEIKQQKERLTKEQITAKSEIIVHQFTTLAEYCNCSQIILYAAFNQEVNTLPLINQALRDGKKVALPKVMGKEIEFFYITAFSETAVSTMGIPEPDPLKKIELLADSTNLILVPGLAFDRKGNRIGYGKSYYDAYFTANSGKAKFLKIALAYDFQVYDNIPAESHDVKIDWLITENCSEKLV</sequence>
<dbReference type="AlphaFoldDB" id="A0A7I8DP95"/>
<keyword evidence="7" id="KW-1185">Reference proteome</keyword>
<dbReference type="KEGG" id="acht:bsdcttw_32640"/>
<feature type="binding site" evidence="4">
    <location>
        <begin position="3"/>
        <end position="7"/>
    </location>
    <ligand>
        <name>ATP</name>
        <dbReference type="ChEBI" id="CHEBI:30616"/>
    </ligand>
</feature>
<feature type="binding site" evidence="4">
    <location>
        <begin position="131"/>
        <end position="139"/>
    </location>
    <ligand>
        <name>ATP</name>
        <dbReference type="ChEBI" id="CHEBI:30616"/>
    </ligand>
</feature>
<comment type="catalytic activity">
    <reaction evidence="5">
        <text>(6S)-5-formyl-5,6,7,8-tetrahydrofolate + ATP = (6R)-5,10-methenyltetrahydrofolate + ADP + phosphate</text>
        <dbReference type="Rhea" id="RHEA:10488"/>
        <dbReference type="ChEBI" id="CHEBI:30616"/>
        <dbReference type="ChEBI" id="CHEBI:43474"/>
        <dbReference type="ChEBI" id="CHEBI:57455"/>
        <dbReference type="ChEBI" id="CHEBI:57457"/>
        <dbReference type="ChEBI" id="CHEBI:456216"/>
        <dbReference type="EC" id="6.3.3.2"/>
    </reaction>
</comment>
<reference evidence="6 7" key="1">
    <citation type="submission" date="2020-08" db="EMBL/GenBank/DDBJ databases">
        <title>Draft genome sequencing of an Anaerocolumna strain isolated from anoxic soil subjected to BSD treatment.</title>
        <authorList>
            <person name="Uek A."/>
            <person name="Tonouchi A."/>
        </authorList>
    </citation>
    <scope>NUCLEOTIDE SEQUENCE [LARGE SCALE GENOMIC DNA]</scope>
    <source>
        <strain evidence="6 7">CTTW</strain>
    </source>
</reference>
<organism evidence="6 7">
    <name type="scientific">Anaerocolumna chitinilytica</name>
    <dbReference type="NCBI Taxonomy" id="1727145"/>
    <lineage>
        <taxon>Bacteria</taxon>
        <taxon>Bacillati</taxon>
        <taxon>Bacillota</taxon>
        <taxon>Clostridia</taxon>
        <taxon>Lachnospirales</taxon>
        <taxon>Lachnospiraceae</taxon>
        <taxon>Anaerocolumna</taxon>
    </lineage>
</organism>
<evidence type="ECO:0000313" key="7">
    <source>
        <dbReference type="Proteomes" id="UP000515703"/>
    </source>
</evidence>
<proteinExistence type="inferred from homology"/>
<dbReference type="GO" id="GO:0035999">
    <property type="term" value="P:tetrahydrofolate interconversion"/>
    <property type="evidence" value="ECO:0007669"/>
    <property type="project" value="TreeGrafter"/>
</dbReference>
<dbReference type="NCBIfam" id="TIGR02727">
    <property type="entry name" value="MTHFS_bact"/>
    <property type="match status" value="1"/>
</dbReference>
<feature type="binding site" evidence="4">
    <location>
        <position position="54"/>
    </location>
    <ligand>
        <name>substrate</name>
    </ligand>
</feature>
<dbReference type="Gene3D" id="3.40.50.10420">
    <property type="entry name" value="NagB/RpiA/CoA transferase-like"/>
    <property type="match status" value="1"/>
</dbReference>
<gene>
    <name evidence="6" type="ORF">bsdcttw_32640</name>
</gene>
<dbReference type="Pfam" id="PF01812">
    <property type="entry name" value="5-FTHF_cyc-lig"/>
    <property type="match status" value="1"/>
</dbReference>
<dbReference type="PANTHER" id="PTHR23407:SF1">
    <property type="entry name" value="5-FORMYLTETRAHYDROFOLATE CYCLO-LIGASE"/>
    <property type="match status" value="1"/>
</dbReference>
<evidence type="ECO:0000313" key="6">
    <source>
        <dbReference type="EMBL" id="BCK00224.1"/>
    </source>
</evidence>